<proteinExistence type="predicted"/>
<protein>
    <submittedName>
        <fullName evidence="1">Uncharacterized protein</fullName>
    </submittedName>
</protein>
<sequence length="121" mass="13387">MPGAPSGAACVALITQASHSHLHNAIAPAATLFASPDHPACPSAAEIRRGRRTEFHAGETVGGKLVLYYKLNFFKDRQSTTEPPGEARFSVGTRRCRSICYASRWQKTKTLWEDMPQQWDD</sequence>
<comment type="caution">
    <text evidence="1">The sequence shown here is derived from an EMBL/GenBank/DDBJ whole genome shotgun (WGS) entry which is preliminary data.</text>
</comment>
<organism evidence="1 2">
    <name type="scientific">Eumeta variegata</name>
    <name type="common">Bagworm moth</name>
    <name type="synonym">Eumeta japonica</name>
    <dbReference type="NCBI Taxonomy" id="151549"/>
    <lineage>
        <taxon>Eukaryota</taxon>
        <taxon>Metazoa</taxon>
        <taxon>Ecdysozoa</taxon>
        <taxon>Arthropoda</taxon>
        <taxon>Hexapoda</taxon>
        <taxon>Insecta</taxon>
        <taxon>Pterygota</taxon>
        <taxon>Neoptera</taxon>
        <taxon>Endopterygota</taxon>
        <taxon>Lepidoptera</taxon>
        <taxon>Glossata</taxon>
        <taxon>Ditrysia</taxon>
        <taxon>Tineoidea</taxon>
        <taxon>Psychidae</taxon>
        <taxon>Oiketicinae</taxon>
        <taxon>Eumeta</taxon>
    </lineage>
</organism>
<dbReference type="EMBL" id="BGZK01000433">
    <property type="protein sequence ID" value="GBP43328.1"/>
    <property type="molecule type" value="Genomic_DNA"/>
</dbReference>
<accession>A0A4C1VVY3</accession>
<keyword evidence="2" id="KW-1185">Reference proteome</keyword>
<gene>
    <name evidence="1" type="ORF">EVAR_31212_1</name>
</gene>
<reference evidence="1 2" key="1">
    <citation type="journal article" date="2019" name="Commun. Biol.">
        <title>The bagworm genome reveals a unique fibroin gene that provides high tensile strength.</title>
        <authorList>
            <person name="Kono N."/>
            <person name="Nakamura H."/>
            <person name="Ohtoshi R."/>
            <person name="Tomita M."/>
            <person name="Numata K."/>
            <person name="Arakawa K."/>
        </authorList>
    </citation>
    <scope>NUCLEOTIDE SEQUENCE [LARGE SCALE GENOMIC DNA]</scope>
</reference>
<evidence type="ECO:0000313" key="2">
    <source>
        <dbReference type="Proteomes" id="UP000299102"/>
    </source>
</evidence>
<name>A0A4C1VVY3_EUMVA</name>
<dbReference type="AlphaFoldDB" id="A0A4C1VVY3"/>
<evidence type="ECO:0000313" key="1">
    <source>
        <dbReference type="EMBL" id="GBP43328.1"/>
    </source>
</evidence>
<dbReference type="Proteomes" id="UP000299102">
    <property type="component" value="Unassembled WGS sequence"/>
</dbReference>